<evidence type="ECO:0000256" key="1">
    <source>
        <dbReference type="SAM" id="MobiDB-lite"/>
    </source>
</evidence>
<organism evidence="2">
    <name type="scientific">Absidia glauca</name>
    <name type="common">Pin mould</name>
    <dbReference type="NCBI Taxonomy" id="4829"/>
    <lineage>
        <taxon>Eukaryota</taxon>
        <taxon>Fungi</taxon>
        <taxon>Fungi incertae sedis</taxon>
        <taxon>Mucoromycota</taxon>
        <taxon>Mucoromycotina</taxon>
        <taxon>Mucoromycetes</taxon>
        <taxon>Mucorales</taxon>
        <taxon>Cunninghamellaceae</taxon>
        <taxon>Absidia</taxon>
    </lineage>
</organism>
<dbReference type="AlphaFoldDB" id="A0A163LV11"/>
<name>A0A163LV11_ABSGL</name>
<dbReference type="Proteomes" id="UP000078561">
    <property type="component" value="Unassembled WGS sequence"/>
</dbReference>
<feature type="compositionally biased region" description="Polar residues" evidence="1">
    <location>
        <begin position="80"/>
        <end position="91"/>
    </location>
</feature>
<dbReference type="EMBL" id="LT551474">
    <property type="protein sequence ID" value="SAL96928.1"/>
    <property type="molecule type" value="Genomic_DNA"/>
</dbReference>
<keyword evidence="3" id="KW-1185">Reference proteome</keyword>
<feature type="region of interest" description="Disordered" evidence="1">
    <location>
        <begin position="77"/>
        <end position="107"/>
    </location>
</feature>
<dbReference type="InParanoid" id="A0A163LV11"/>
<sequence length="520" mass="58198">MDHITALEKIKSLLDRVLPEHLEDIVLEVSELVDSLTADVEDVLKDDSTGEVAMDVNQPIQSNEKLYLPKKKVAVATKNRGPTSPQETPSFTLPDKVSTKGRPMEKEYKQKTTIVERVNSQNPPTKKSMAKWHSNSCFIDCVIEVIQRVVLTEVSTDERAAYPCRLEISVSYNVAWEFEDNDDVLSELMLKTMSRHAGHIKSVNLCRFLNILTYILSGLISRPNDDGYNRSLAGLVRRYHNREENLLFLPLLFQFSASGALSASLSLQTDELRQIFYGKYDSMVKMPSQIGGNTVELAPTILLEHTFGFRAISRPSAAAAAGPSAAVPSSSSSSSAAGPSSSSVSVTPSNVSSSCYDYHTLDLEHYGIPRKVDKRSKQDFKDLVRLIVRCYLSELVDCAPVPKSKHRPPFINIDTSTGDNSTTIVNVFRGILPRDTIFNTIDYHHQFSKTTKEAIHKHVCEYLFPDYDGIIHHGAFASTIKKSAYSRFGSLHSYLVIENYKPGFPIIRSTDRNARTWTPW</sequence>
<proteinExistence type="predicted"/>
<gene>
    <name evidence="2" type="primary">ABSGL_02381.1 scaffold 3394</name>
</gene>
<evidence type="ECO:0000313" key="3">
    <source>
        <dbReference type="Proteomes" id="UP000078561"/>
    </source>
</evidence>
<feature type="region of interest" description="Disordered" evidence="1">
    <location>
        <begin position="323"/>
        <end position="351"/>
    </location>
</feature>
<evidence type="ECO:0000313" key="2">
    <source>
        <dbReference type="EMBL" id="SAL96928.1"/>
    </source>
</evidence>
<accession>A0A163LV11</accession>
<reference evidence="2" key="1">
    <citation type="submission" date="2016-04" db="EMBL/GenBank/DDBJ databases">
        <authorList>
            <person name="Evans L.H."/>
            <person name="Alamgir A."/>
            <person name="Owens N."/>
            <person name="Weber N.D."/>
            <person name="Virtaneva K."/>
            <person name="Barbian K."/>
            <person name="Babar A."/>
            <person name="Rosenke K."/>
        </authorList>
    </citation>
    <scope>NUCLEOTIDE SEQUENCE [LARGE SCALE GENOMIC DNA]</scope>
    <source>
        <strain evidence="2">CBS 101.48</strain>
    </source>
</reference>
<protein>
    <submittedName>
        <fullName evidence="2">Uncharacterized protein</fullName>
    </submittedName>
</protein>